<organism evidence="5 6">
    <name type="scientific">Paenibacillus mucilaginosus K02</name>
    <dbReference type="NCBI Taxonomy" id="997761"/>
    <lineage>
        <taxon>Bacteria</taxon>
        <taxon>Bacillati</taxon>
        <taxon>Bacillota</taxon>
        <taxon>Bacilli</taxon>
        <taxon>Bacillales</taxon>
        <taxon>Paenibacillaceae</taxon>
        <taxon>Paenibacillus</taxon>
    </lineage>
</organism>
<dbReference type="PATRIC" id="fig|997761.3.peg.4584"/>
<protein>
    <recommendedName>
        <fullName evidence="4">ATP-grasp domain-containing protein</fullName>
    </recommendedName>
</protein>
<evidence type="ECO:0000256" key="1">
    <source>
        <dbReference type="ARBA" id="ARBA00022741"/>
    </source>
</evidence>
<dbReference type="InterPro" id="IPR003135">
    <property type="entry name" value="ATP-grasp_carboxylate-amine"/>
</dbReference>
<accession>I0BMH0</accession>
<dbReference type="InterPro" id="IPR053269">
    <property type="entry name" value="Asp-Met_ligase"/>
</dbReference>
<dbReference type="GO" id="GO:0046872">
    <property type="term" value="F:metal ion binding"/>
    <property type="evidence" value="ECO:0007669"/>
    <property type="project" value="InterPro"/>
</dbReference>
<evidence type="ECO:0000313" key="6">
    <source>
        <dbReference type="Proteomes" id="UP000007392"/>
    </source>
</evidence>
<dbReference type="KEGG" id="pmw:B2K_23210"/>
<sequence length="462" mass="50910">MTLSEDSCRWIDAAPGEGWSFVGAMTADRRRDTLVWLCNIGAEQIWHPVTGGITDREEDRAVNRMEEMNLLLCRRQDVLLLRDMPDAEFLTDLEALGFEIPRILCPAGADPYTPIAELVLKDEELLRELAALAGPDVYFLPYAVTEREEEIAVRTGLRIIGPSSRAAAGINNKAANRAMAQMLGLPVCRGTICRSAAELLQAYEELYAPGARFIVKDPYSASGRGLHLVESPERMRGLVKRLMRFGRRGSETSWILEEWIEKSGDYNYQLFIREDGEIEVFSLKGQLLEGTVYRGSHLEADRGADLPAPFRESGQRIGKALYSLGYQGMAGVDAIRAADGTLIPLIEVNGRFTLSTYLSFVTDVLAPAAALVSRYFRLVTRTPLTYPALKARLEAEGLIYRPDSGEGVLVYTSGTLPQAAEGGSGRCIGRVFVLIAAASRERLSGLESGLESLLNRIQQEGE</sequence>
<dbReference type="PANTHER" id="PTHR37018">
    <property type="entry name" value="CULTURE SPECIFIC PROTEIN, PUTATIVE (AFU_ORTHOLOGUE AFUA_2G00130)-RELATED"/>
    <property type="match status" value="1"/>
</dbReference>
<dbReference type="PROSITE" id="PS50975">
    <property type="entry name" value="ATP_GRASP"/>
    <property type="match status" value="1"/>
</dbReference>
<dbReference type="HOGENOM" id="CLU_040535_1_0_9"/>
<feature type="domain" description="ATP-grasp" evidence="4">
    <location>
        <begin position="177"/>
        <end position="380"/>
    </location>
</feature>
<reference evidence="5 6" key="1">
    <citation type="submission" date="2013-06" db="EMBL/GenBank/DDBJ databases">
        <title>Complete genome sequence of Paenibacillus mucilaginosus K02.</title>
        <authorList>
            <person name="Xiao B."/>
            <person name="Sun L."/>
            <person name="Xiao L."/>
            <person name="Lian B."/>
        </authorList>
    </citation>
    <scope>NUCLEOTIDE SEQUENCE [LARGE SCALE GENOMIC DNA]</scope>
    <source>
        <strain evidence="5 6">K02</strain>
    </source>
</reference>
<keyword evidence="1 3" id="KW-0547">Nucleotide-binding</keyword>
<dbReference type="Pfam" id="PF02222">
    <property type="entry name" value="ATP-grasp"/>
    <property type="match status" value="1"/>
</dbReference>
<name>I0BMH0_9BACL</name>
<evidence type="ECO:0000256" key="2">
    <source>
        <dbReference type="ARBA" id="ARBA00022840"/>
    </source>
</evidence>
<evidence type="ECO:0000313" key="5">
    <source>
        <dbReference type="EMBL" id="AFH63567.1"/>
    </source>
</evidence>
<dbReference type="Pfam" id="PF18604">
    <property type="entry name" value="PreAtp-grasp"/>
    <property type="match status" value="1"/>
</dbReference>
<dbReference type="OrthoDB" id="20966at2"/>
<dbReference type="Pfam" id="PF18105">
    <property type="entry name" value="PGM1_C"/>
    <property type="match status" value="1"/>
</dbReference>
<dbReference type="InterPro" id="IPR041356">
    <property type="entry name" value="PGM1_C"/>
</dbReference>
<dbReference type="InterPro" id="IPR040754">
    <property type="entry name" value="PreAtp-grasp"/>
</dbReference>
<dbReference type="PANTHER" id="PTHR37018:SF1">
    <property type="entry name" value="CULTURE SPECIFIC PROTEIN, PUTATIVE (AFU_ORTHOLOGUE AFUA_2G00130)-RELATED"/>
    <property type="match status" value="1"/>
</dbReference>
<evidence type="ECO:0000259" key="4">
    <source>
        <dbReference type="PROSITE" id="PS50975"/>
    </source>
</evidence>
<dbReference type="SUPFAM" id="SSF56059">
    <property type="entry name" value="Glutathione synthetase ATP-binding domain-like"/>
    <property type="match status" value="1"/>
</dbReference>
<dbReference type="RefSeq" id="WP_014651746.1">
    <property type="nucleotide sequence ID" value="NC_017672.3"/>
</dbReference>
<dbReference type="InterPro" id="IPR011761">
    <property type="entry name" value="ATP-grasp"/>
</dbReference>
<dbReference type="EMBL" id="CP003422">
    <property type="protein sequence ID" value="AFH63567.1"/>
    <property type="molecule type" value="Genomic_DNA"/>
</dbReference>
<dbReference type="Gene3D" id="3.30.470.20">
    <property type="entry name" value="ATP-grasp fold, B domain"/>
    <property type="match status" value="1"/>
</dbReference>
<dbReference type="Proteomes" id="UP000007392">
    <property type="component" value="Chromosome"/>
</dbReference>
<proteinExistence type="predicted"/>
<dbReference type="GO" id="GO:0005524">
    <property type="term" value="F:ATP binding"/>
    <property type="evidence" value="ECO:0007669"/>
    <property type="project" value="UniProtKB-UniRule"/>
</dbReference>
<keyword evidence="2 3" id="KW-0067">ATP-binding</keyword>
<gene>
    <name evidence="5" type="ORF">B2K_23210</name>
</gene>
<evidence type="ECO:0000256" key="3">
    <source>
        <dbReference type="PROSITE-ProRule" id="PRU00409"/>
    </source>
</evidence>
<dbReference type="AlphaFoldDB" id="I0BMH0"/>